<evidence type="ECO:0000313" key="3">
    <source>
        <dbReference type="Proteomes" id="UP001200604"/>
    </source>
</evidence>
<reference evidence="2 3" key="1">
    <citation type="submission" date="2022-01" db="EMBL/GenBank/DDBJ databases">
        <title>Identification and Characterization of Corynebacterium sp.</title>
        <authorList>
            <person name="Luo Q."/>
            <person name="Qu P."/>
            <person name="Chen Q."/>
        </authorList>
    </citation>
    <scope>NUCLEOTIDE SEQUENCE [LARGE SCALE GENOMIC DNA]</scope>
    <source>
        <strain evidence="2 3">MC-12</strain>
    </source>
</reference>
<dbReference type="EMBL" id="JAKJKU010000004">
    <property type="protein sequence ID" value="MCF6774681.1"/>
    <property type="molecule type" value="Genomic_DNA"/>
</dbReference>
<dbReference type="RefSeq" id="WP_060941975.1">
    <property type="nucleotide sequence ID" value="NZ_JAFFSY010000003.1"/>
</dbReference>
<name>A0ABS9HMZ3_9CORY</name>
<protein>
    <submittedName>
        <fullName evidence="2">Uncharacterized protein</fullName>
    </submittedName>
</protein>
<gene>
    <name evidence="2" type="ORF">L3H44_09735</name>
</gene>
<evidence type="ECO:0000313" key="2">
    <source>
        <dbReference type="EMBL" id="MCF6774681.1"/>
    </source>
</evidence>
<proteinExistence type="predicted"/>
<sequence>MNKQQLWSIVSAFTPNEVELRPPYRDTGNDESWSVTILALGLSQAWQNTQTITEEHSRPGRQTVGKVTKIIYSEVFKTARQSLGALDRAEEESEPQDREAPSSSHDAASVQREPETPHETGFPSKTIKRIESLALYVMACYSPLSLAESCEVLGTNPEEGTRMLDALINALQEQ</sequence>
<accession>A0ABS9HMZ3</accession>
<keyword evidence="3" id="KW-1185">Reference proteome</keyword>
<evidence type="ECO:0000256" key="1">
    <source>
        <dbReference type="SAM" id="MobiDB-lite"/>
    </source>
</evidence>
<organism evidence="2 3">
    <name type="scientific">Corynebacterium parakroppenstedtii</name>
    <dbReference type="NCBI Taxonomy" id="2828363"/>
    <lineage>
        <taxon>Bacteria</taxon>
        <taxon>Bacillati</taxon>
        <taxon>Actinomycetota</taxon>
        <taxon>Actinomycetes</taxon>
        <taxon>Mycobacteriales</taxon>
        <taxon>Corynebacteriaceae</taxon>
        <taxon>Corynebacterium</taxon>
    </lineage>
</organism>
<feature type="region of interest" description="Disordered" evidence="1">
    <location>
        <begin position="83"/>
        <end position="124"/>
    </location>
</feature>
<comment type="caution">
    <text evidence="2">The sequence shown here is derived from an EMBL/GenBank/DDBJ whole genome shotgun (WGS) entry which is preliminary data.</text>
</comment>
<dbReference type="GeneID" id="92727532"/>
<dbReference type="Proteomes" id="UP001200604">
    <property type="component" value="Unassembled WGS sequence"/>
</dbReference>